<dbReference type="AlphaFoldDB" id="A0A7J6NE44"/>
<reference evidence="2 3" key="1">
    <citation type="submission" date="2020-04" db="EMBL/GenBank/DDBJ databases">
        <title>Perkinsus olseni comparative genomics.</title>
        <authorList>
            <person name="Bogema D.R."/>
        </authorList>
    </citation>
    <scope>NUCLEOTIDE SEQUENCE [LARGE SCALE GENOMIC DNA]</scope>
    <source>
        <strain evidence="2">00978-12</strain>
    </source>
</reference>
<feature type="region of interest" description="Disordered" evidence="1">
    <location>
        <begin position="1"/>
        <end position="23"/>
    </location>
</feature>
<gene>
    <name evidence="2" type="ORF">FOZ60_011202</name>
</gene>
<feature type="region of interest" description="Disordered" evidence="1">
    <location>
        <begin position="43"/>
        <end position="66"/>
    </location>
</feature>
<accession>A0A7J6NE44</accession>
<dbReference type="OrthoDB" id="10347277at2759"/>
<protein>
    <submittedName>
        <fullName evidence="2">Uncharacterized protein</fullName>
    </submittedName>
</protein>
<evidence type="ECO:0000313" key="3">
    <source>
        <dbReference type="Proteomes" id="UP000541610"/>
    </source>
</evidence>
<evidence type="ECO:0000313" key="2">
    <source>
        <dbReference type="EMBL" id="KAF4682044.1"/>
    </source>
</evidence>
<organism evidence="2 3">
    <name type="scientific">Perkinsus olseni</name>
    <name type="common">Perkinsus atlanticus</name>
    <dbReference type="NCBI Taxonomy" id="32597"/>
    <lineage>
        <taxon>Eukaryota</taxon>
        <taxon>Sar</taxon>
        <taxon>Alveolata</taxon>
        <taxon>Perkinsozoa</taxon>
        <taxon>Perkinsea</taxon>
        <taxon>Perkinsida</taxon>
        <taxon>Perkinsidae</taxon>
        <taxon>Perkinsus</taxon>
    </lineage>
</organism>
<name>A0A7J6NE44_PEROL</name>
<dbReference type="EMBL" id="JABANP010000462">
    <property type="protein sequence ID" value="KAF4682044.1"/>
    <property type="molecule type" value="Genomic_DNA"/>
</dbReference>
<comment type="caution">
    <text evidence="2">The sequence shown here is derived from an EMBL/GenBank/DDBJ whole genome shotgun (WGS) entry which is preliminary data.</text>
</comment>
<sequence>MLGYAMSPLPSTSRDARTTPPSASTIGLGECCDSCVRGLSLVFGKDNGRRGKSRKNSGPTTEPAKGISLSLDDEAVQEPPAGAGGGTSVHRHTALHRGIGSSGDRSPKRIPTIASCPHAGFFAVHPPKHRVNNGFMGDPAEVAQECKTPVFSILKRTCEEPGEFGGSRDETSSEEPRWTRDRVHSLLVPLRYDRHGERIDEHGKHHVSFNDIGLEKRTHPCESSFSPPSDPMSVAEFNRMRKWAWKQQRQREARDEGESFLTFRMRAMSI</sequence>
<proteinExistence type="predicted"/>
<feature type="compositionally biased region" description="Polar residues" evidence="1">
    <location>
        <begin position="9"/>
        <end position="23"/>
    </location>
</feature>
<evidence type="ECO:0000256" key="1">
    <source>
        <dbReference type="SAM" id="MobiDB-lite"/>
    </source>
</evidence>
<dbReference type="Proteomes" id="UP000541610">
    <property type="component" value="Unassembled WGS sequence"/>
</dbReference>